<organism evidence="2 3">
    <name type="scientific">Treponema pedis</name>
    <dbReference type="NCBI Taxonomy" id="409322"/>
    <lineage>
        <taxon>Bacteria</taxon>
        <taxon>Pseudomonadati</taxon>
        <taxon>Spirochaetota</taxon>
        <taxon>Spirochaetia</taxon>
        <taxon>Spirochaetales</taxon>
        <taxon>Treponemataceae</taxon>
        <taxon>Treponema</taxon>
    </lineage>
</organism>
<dbReference type="RefSeq" id="WP_194077278.1">
    <property type="nucleotide sequence ID" value="NZ_CP061839.1"/>
</dbReference>
<gene>
    <name evidence="2" type="ORF">IFE08_05025</name>
</gene>
<dbReference type="AlphaFoldDB" id="A0A7S6WR76"/>
<name>A0A7S6WR76_9SPIR</name>
<evidence type="ECO:0000313" key="3">
    <source>
        <dbReference type="Proteomes" id="UP000593915"/>
    </source>
</evidence>
<protein>
    <recommendedName>
        <fullName evidence="4">DUF5723 domain-containing protein</fullName>
    </recommendedName>
</protein>
<feature type="chain" id="PRO_5032927342" description="DUF5723 domain-containing protein" evidence="1">
    <location>
        <begin position="23"/>
        <end position="379"/>
    </location>
</feature>
<dbReference type="Proteomes" id="UP000593915">
    <property type="component" value="Chromosome"/>
</dbReference>
<evidence type="ECO:0000313" key="2">
    <source>
        <dbReference type="EMBL" id="QOW61737.1"/>
    </source>
</evidence>
<keyword evidence="1" id="KW-0732">Signal</keyword>
<proteinExistence type="predicted"/>
<dbReference type="Gene3D" id="2.40.160.60">
    <property type="entry name" value="Outer membrane protein transport protein (OMPP1/FadL/TodX)"/>
    <property type="match status" value="1"/>
</dbReference>
<feature type="signal peptide" evidence="1">
    <location>
        <begin position="1"/>
        <end position="22"/>
    </location>
</feature>
<evidence type="ECO:0000256" key="1">
    <source>
        <dbReference type="SAM" id="SignalP"/>
    </source>
</evidence>
<reference evidence="2 3" key="1">
    <citation type="submission" date="2020-09" db="EMBL/GenBank/DDBJ databases">
        <title>Characterization of Treponema spp. from bovine digital dermatitis in Korea.</title>
        <authorList>
            <person name="Espiritu H.M."/>
            <person name="Cho Y.I."/>
            <person name="Mamuad L."/>
        </authorList>
    </citation>
    <scope>NUCLEOTIDE SEQUENCE [LARGE SCALE GENOMIC DNA]</scope>
    <source>
        <strain evidence="2 3">KS1</strain>
    </source>
</reference>
<sequence>MKKIVIGLYISLLCMFSGFAQQAVPAPVKPKVVSPRISGLGAPYTTLEAGIDTLFTNPAAFAFLNRRWSASKIGLSITADAFSLAGAVFDNNKLEDFAEALFEKDKSRSEIFLTGPLAVAITGKNFGAGIFNGATVIADMNAGIANKFLLGGEIFLTGGYGGRVFDDGSNSVSLGIQMKGFFQTFSYALSANRLYMKHAADNKLKSLNIVLANGIGIDLGFLYKYENGFSLGITCRDAYTAVFSTPYADFESYKSAKPSGKTQYKYVLPDISVGIGTMPVCNDIWETVSTWAFYFDYRDILSTVLKKKHALLNLAAGTEIVFHKVLSFRLGLNECYPHLGCGLDFTYFQFNIAAYATEYGNKPWEKPVINLDFALSFEY</sequence>
<accession>A0A7S6WR76</accession>
<evidence type="ECO:0008006" key="4">
    <source>
        <dbReference type="Google" id="ProtNLM"/>
    </source>
</evidence>
<dbReference type="EMBL" id="CP061839">
    <property type="protein sequence ID" value="QOW61737.1"/>
    <property type="molecule type" value="Genomic_DNA"/>
</dbReference>